<dbReference type="PANTHER" id="PTHR19969">
    <property type="entry name" value="SH2-SH3 ADAPTOR PROTEIN-RELATED"/>
    <property type="match status" value="1"/>
</dbReference>
<dbReference type="HOGENOM" id="CLU_2405683_0_0_1"/>
<dbReference type="EMBL" id="KB202669">
    <property type="protein sequence ID" value="ESO88528.1"/>
    <property type="molecule type" value="Genomic_DNA"/>
</dbReference>
<evidence type="ECO:0000313" key="5">
    <source>
        <dbReference type="Proteomes" id="UP000030746"/>
    </source>
</evidence>
<dbReference type="GO" id="GO:0030971">
    <property type="term" value="F:receptor tyrosine kinase binding"/>
    <property type="evidence" value="ECO:0007669"/>
    <property type="project" value="TreeGrafter"/>
</dbReference>
<dbReference type="GO" id="GO:0005737">
    <property type="term" value="C:cytoplasm"/>
    <property type="evidence" value="ECO:0007669"/>
    <property type="project" value="TreeGrafter"/>
</dbReference>
<dbReference type="STRING" id="225164.V3ZBW7"/>
<reference evidence="4 5" key="1">
    <citation type="journal article" date="2013" name="Nature">
        <title>Insights into bilaterian evolution from three spiralian genomes.</title>
        <authorList>
            <person name="Simakov O."/>
            <person name="Marletaz F."/>
            <person name="Cho S.J."/>
            <person name="Edsinger-Gonzales E."/>
            <person name="Havlak P."/>
            <person name="Hellsten U."/>
            <person name="Kuo D.H."/>
            <person name="Larsson T."/>
            <person name="Lv J."/>
            <person name="Arendt D."/>
            <person name="Savage R."/>
            <person name="Osoegawa K."/>
            <person name="de Jong P."/>
            <person name="Grimwood J."/>
            <person name="Chapman J.A."/>
            <person name="Shapiro H."/>
            <person name="Aerts A."/>
            <person name="Otillar R.P."/>
            <person name="Terry A.Y."/>
            <person name="Boore J.L."/>
            <person name="Grigoriev I.V."/>
            <person name="Lindberg D.R."/>
            <person name="Seaver E.C."/>
            <person name="Weisblat D.A."/>
            <person name="Putnam N.H."/>
            <person name="Rokhsar D.S."/>
        </authorList>
    </citation>
    <scope>NUCLEOTIDE SEQUENCE [LARGE SCALE GENOMIC DNA]</scope>
</reference>
<evidence type="ECO:0000256" key="1">
    <source>
        <dbReference type="ARBA" id="ARBA00022999"/>
    </source>
</evidence>
<keyword evidence="1 2" id="KW-0727">SH2 domain</keyword>
<dbReference type="SMART" id="SM00252">
    <property type="entry name" value="SH2"/>
    <property type="match status" value="1"/>
</dbReference>
<evidence type="ECO:0000313" key="4">
    <source>
        <dbReference type="EMBL" id="ESO88528.1"/>
    </source>
</evidence>
<dbReference type="Proteomes" id="UP000030746">
    <property type="component" value="Unassembled WGS sequence"/>
</dbReference>
<dbReference type="GeneID" id="20235322"/>
<dbReference type="InterPro" id="IPR036860">
    <property type="entry name" value="SH2_dom_sf"/>
</dbReference>
<organism evidence="4 5">
    <name type="scientific">Lottia gigantea</name>
    <name type="common">Giant owl limpet</name>
    <dbReference type="NCBI Taxonomy" id="225164"/>
    <lineage>
        <taxon>Eukaryota</taxon>
        <taxon>Metazoa</taxon>
        <taxon>Spiralia</taxon>
        <taxon>Lophotrochozoa</taxon>
        <taxon>Mollusca</taxon>
        <taxon>Gastropoda</taxon>
        <taxon>Patellogastropoda</taxon>
        <taxon>Lottioidea</taxon>
        <taxon>Lottiidae</taxon>
        <taxon>Lottia</taxon>
    </lineage>
</organism>
<feature type="non-terminal residue" evidence="4">
    <location>
        <position position="1"/>
    </location>
</feature>
<accession>V3ZBW7</accession>
<dbReference type="GO" id="GO:0016477">
    <property type="term" value="P:cell migration"/>
    <property type="evidence" value="ECO:0007669"/>
    <property type="project" value="TreeGrafter"/>
</dbReference>
<dbReference type="PROSITE" id="PS50001">
    <property type="entry name" value="SH2"/>
    <property type="match status" value="1"/>
</dbReference>
<dbReference type="AlphaFoldDB" id="V3ZBW7"/>
<evidence type="ECO:0000256" key="2">
    <source>
        <dbReference type="PROSITE-ProRule" id="PRU00191"/>
    </source>
</evidence>
<evidence type="ECO:0000259" key="3">
    <source>
        <dbReference type="PROSITE" id="PS50001"/>
    </source>
</evidence>
<dbReference type="KEGG" id="lgi:LOTGIDRAFT_147975"/>
<dbReference type="Pfam" id="PF00017">
    <property type="entry name" value="SH2"/>
    <property type="match status" value="1"/>
</dbReference>
<gene>
    <name evidence="4" type="ORF">LOTGIDRAFT_147975</name>
</gene>
<dbReference type="PANTHER" id="PTHR19969:SF5">
    <property type="entry name" value="CRK-LIKE PROTEIN"/>
    <property type="match status" value="1"/>
</dbReference>
<dbReference type="OrthoDB" id="28230at2759"/>
<dbReference type="CTD" id="20235322"/>
<sequence>WYRGAISRKEAERQISTENLETGTFLLRTSESCPGSYVLTVRDHVDAIGLVVRHYKIRNMDNGGCYITYRQIFRTILKLIEYYKSEYLCLVPF</sequence>
<dbReference type="RefSeq" id="XP_009060784.1">
    <property type="nucleotide sequence ID" value="XM_009062536.1"/>
</dbReference>
<proteinExistence type="predicted"/>
<dbReference type="GO" id="GO:0007167">
    <property type="term" value="P:enzyme-linked receptor protein signaling pathway"/>
    <property type="evidence" value="ECO:0007669"/>
    <property type="project" value="TreeGrafter"/>
</dbReference>
<dbReference type="InterPro" id="IPR051184">
    <property type="entry name" value="Tyrosine-phos_adapter"/>
</dbReference>
<name>V3ZBW7_LOTGI</name>
<dbReference type="SUPFAM" id="SSF55550">
    <property type="entry name" value="SH2 domain"/>
    <property type="match status" value="1"/>
</dbReference>
<dbReference type="GO" id="GO:0035591">
    <property type="term" value="F:signaling adaptor activity"/>
    <property type="evidence" value="ECO:0007669"/>
    <property type="project" value="TreeGrafter"/>
</dbReference>
<protein>
    <recommendedName>
        <fullName evidence="3">SH2 domain-containing protein</fullName>
    </recommendedName>
</protein>
<dbReference type="Gene3D" id="3.30.505.10">
    <property type="entry name" value="SH2 domain"/>
    <property type="match status" value="1"/>
</dbReference>
<feature type="domain" description="SH2" evidence="3">
    <location>
        <begin position="1"/>
        <end position="93"/>
    </location>
</feature>
<dbReference type="InterPro" id="IPR000980">
    <property type="entry name" value="SH2"/>
</dbReference>
<keyword evidence="5" id="KW-1185">Reference proteome</keyword>
<dbReference type="PRINTS" id="PR00401">
    <property type="entry name" value="SH2DOMAIN"/>
</dbReference>